<evidence type="ECO:0000256" key="1">
    <source>
        <dbReference type="SAM" id="Phobius"/>
    </source>
</evidence>
<reference evidence="2" key="3">
    <citation type="submission" date="2025-09" db="UniProtKB">
        <authorList>
            <consortium name="Ensembl"/>
        </authorList>
    </citation>
    <scope>IDENTIFICATION</scope>
</reference>
<evidence type="ECO:0000313" key="3">
    <source>
        <dbReference type="Proteomes" id="UP000694580"/>
    </source>
</evidence>
<dbReference type="Proteomes" id="UP000694580">
    <property type="component" value="Chromosome 1"/>
</dbReference>
<keyword evidence="3" id="KW-1185">Reference proteome</keyword>
<proteinExistence type="predicted"/>
<protein>
    <submittedName>
        <fullName evidence="2">Uncharacterized protein</fullName>
    </submittedName>
</protein>
<dbReference type="Ensembl" id="ENSDCDT00010000537.1">
    <property type="protein sequence ID" value="ENSDCDP00010000515.1"/>
    <property type="gene ID" value="ENSDCDG00010000284.1"/>
</dbReference>
<feature type="transmembrane region" description="Helical" evidence="1">
    <location>
        <begin position="26"/>
        <end position="49"/>
    </location>
</feature>
<organism evidence="2 3">
    <name type="scientific">Denticeps clupeoides</name>
    <name type="common">denticle herring</name>
    <dbReference type="NCBI Taxonomy" id="299321"/>
    <lineage>
        <taxon>Eukaryota</taxon>
        <taxon>Metazoa</taxon>
        <taxon>Chordata</taxon>
        <taxon>Craniata</taxon>
        <taxon>Vertebrata</taxon>
        <taxon>Euteleostomi</taxon>
        <taxon>Actinopterygii</taxon>
        <taxon>Neopterygii</taxon>
        <taxon>Teleostei</taxon>
        <taxon>Clupei</taxon>
        <taxon>Clupeiformes</taxon>
        <taxon>Denticipitoidei</taxon>
        <taxon>Denticipitidae</taxon>
        <taxon>Denticeps</taxon>
    </lineage>
</organism>
<keyword evidence="1" id="KW-0812">Transmembrane</keyword>
<dbReference type="AlphaFoldDB" id="A0AAY3ZY55"/>
<reference evidence="2" key="2">
    <citation type="submission" date="2025-08" db="UniProtKB">
        <authorList>
            <consortium name="Ensembl"/>
        </authorList>
    </citation>
    <scope>IDENTIFICATION</scope>
</reference>
<evidence type="ECO:0000313" key="2">
    <source>
        <dbReference type="Ensembl" id="ENSDCDP00010000515.1"/>
    </source>
</evidence>
<keyword evidence="1" id="KW-1133">Transmembrane helix</keyword>
<accession>A0AAY3ZY55</accession>
<reference evidence="2 3" key="1">
    <citation type="submission" date="2020-06" db="EMBL/GenBank/DDBJ databases">
        <authorList>
            <consortium name="Wellcome Sanger Institute Data Sharing"/>
        </authorList>
    </citation>
    <scope>NUCLEOTIDE SEQUENCE [LARGE SCALE GENOMIC DNA]</scope>
</reference>
<name>A0AAY3ZY55_9TELE</name>
<keyword evidence="1" id="KW-0472">Membrane</keyword>
<sequence length="60" mass="6695">MSVVTDKLKEKAEYYLNLSGGNDQSVTFYTMMIILSWSLGAVFQTHFVVCTLCCDCCASQ</sequence>